<dbReference type="PANTHER" id="PTHR42109">
    <property type="entry name" value="UNPLACED GENOMIC SCAFFOLD UM_SCAF_CONTIG_1.265, WHOLE GENOME SHOTGUN SEQUENCE"/>
    <property type="match status" value="1"/>
</dbReference>
<organism evidence="3 4">
    <name type="scientific">Lentinula aff. detonsa</name>
    <dbReference type="NCBI Taxonomy" id="2804958"/>
    <lineage>
        <taxon>Eukaryota</taxon>
        <taxon>Fungi</taxon>
        <taxon>Dikarya</taxon>
        <taxon>Basidiomycota</taxon>
        <taxon>Agaricomycotina</taxon>
        <taxon>Agaricomycetes</taxon>
        <taxon>Agaricomycetidae</taxon>
        <taxon>Agaricales</taxon>
        <taxon>Marasmiineae</taxon>
        <taxon>Omphalotaceae</taxon>
        <taxon>Lentinula</taxon>
    </lineage>
</organism>
<keyword evidence="1" id="KW-1133">Transmembrane helix</keyword>
<evidence type="ECO:0000256" key="1">
    <source>
        <dbReference type="SAM" id="Phobius"/>
    </source>
</evidence>
<evidence type="ECO:0000259" key="2">
    <source>
        <dbReference type="Pfam" id="PF24800"/>
    </source>
</evidence>
<feature type="transmembrane region" description="Helical" evidence="1">
    <location>
        <begin position="12"/>
        <end position="31"/>
    </location>
</feature>
<dbReference type="Proteomes" id="UP001163798">
    <property type="component" value="Unassembled WGS sequence"/>
</dbReference>
<dbReference type="InterPro" id="IPR056119">
    <property type="entry name" value="DUF7702"/>
</dbReference>
<feature type="transmembrane region" description="Helical" evidence="1">
    <location>
        <begin position="133"/>
        <end position="154"/>
    </location>
</feature>
<accession>A0AA38NPS0</accession>
<evidence type="ECO:0000313" key="3">
    <source>
        <dbReference type="EMBL" id="KAJ3786350.1"/>
    </source>
</evidence>
<comment type="caution">
    <text evidence="3">The sequence shown here is derived from an EMBL/GenBank/DDBJ whole genome shotgun (WGS) entry which is preliminary data.</text>
</comment>
<dbReference type="EMBL" id="MU793316">
    <property type="protein sequence ID" value="KAJ3786350.1"/>
    <property type="molecule type" value="Genomic_DNA"/>
</dbReference>
<keyword evidence="1" id="KW-0472">Membrane</keyword>
<keyword evidence="1" id="KW-0812">Transmembrane</keyword>
<feature type="transmembrane region" description="Helical" evidence="1">
    <location>
        <begin position="205"/>
        <end position="225"/>
    </location>
</feature>
<keyword evidence="4" id="KW-1185">Reference proteome</keyword>
<dbReference type="PANTHER" id="PTHR42109:SF2">
    <property type="entry name" value="INTEGRAL MEMBRANE PROTEIN"/>
    <property type="match status" value="1"/>
</dbReference>
<feature type="transmembrane region" description="Helical" evidence="1">
    <location>
        <begin position="63"/>
        <end position="84"/>
    </location>
</feature>
<evidence type="ECO:0000313" key="4">
    <source>
        <dbReference type="Proteomes" id="UP001163798"/>
    </source>
</evidence>
<protein>
    <recommendedName>
        <fullName evidence="2">DUF7702 domain-containing protein</fullName>
    </recommendedName>
</protein>
<feature type="transmembrane region" description="Helical" evidence="1">
    <location>
        <begin position="254"/>
        <end position="280"/>
    </location>
</feature>
<feature type="domain" description="DUF7702" evidence="2">
    <location>
        <begin position="63"/>
        <end position="275"/>
    </location>
</feature>
<reference evidence="3" key="1">
    <citation type="submission" date="2022-08" db="EMBL/GenBank/DDBJ databases">
        <authorList>
            <consortium name="DOE Joint Genome Institute"/>
            <person name="Min B."/>
            <person name="Riley R."/>
            <person name="Sierra-Patev S."/>
            <person name="Naranjo-Ortiz M."/>
            <person name="Looney B."/>
            <person name="Konkel Z."/>
            <person name="Slot J.C."/>
            <person name="Sakamoto Y."/>
            <person name="Steenwyk J.L."/>
            <person name="Rokas A."/>
            <person name="Carro J."/>
            <person name="Camarero S."/>
            <person name="Ferreira P."/>
            <person name="Molpeceres G."/>
            <person name="Ruiz-Duenas F.J."/>
            <person name="Serrano A."/>
            <person name="Henrissat B."/>
            <person name="Drula E."/>
            <person name="Hughes K.W."/>
            <person name="Mata J.L."/>
            <person name="Ishikawa N.K."/>
            <person name="Vargas-Isla R."/>
            <person name="Ushijima S."/>
            <person name="Smith C.A."/>
            <person name="Ahrendt S."/>
            <person name="Andreopoulos W."/>
            <person name="He G."/>
            <person name="Labutti K."/>
            <person name="Lipzen A."/>
            <person name="Ng V."/>
            <person name="Sandor L."/>
            <person name="Barry K."/>
            <person name="Martinez A.T."/>
            <person name="Xiao Y."/>
            <person name="Gibbons J.G."/>
            <person name="Terashima K."/>
            <person name="Hibbett D.S."/>
            <person name="Grigoriev I.V."/>
        </authorList>
    </citation>
    <scope>NUCLEOTIDE SEQUENCE</scope>
    <source>
        <strain evidence="3">TFB10291</strain>
    </source>
</reference>
<proteinExistence type="predicted"/>
<name>A0AA38NPS0_9AGAR</name>
<feature type="transmembrane region" description="Helical" evidence="1">
    <location>
        <begin position="96"/>
        <end position="121"/>
    </location>
</feature>
<dbReference type="AlphaFoldDB" id="A0AA38NPS0"/>
<sequence length="290" mass="31749">MPPSLDTRGDIAAAQLAFYVPIAVITFFFTVRHAFEKDAGQTNNSYPFRNPSFNRELIQASSFYSSFLLSFTVRITGGALIIAAELVQPSVVDLFLAAYILFPAGLAILMLAFLGFLGLAGQHTVSEYRRTTYLLRLIAFIAVAALALSIAGGLLGTHVNPDAHTGLILRRVAAGMYGGTYLLLVGATFMNWSYSGLMRTFRRNLLGGLTLALLPLGVRAAYAILDAWSSSDIFGAELSSNPALAKLNPITGNFIFYLVLGLVMEYIVAIICLFFSTIGMQRRRRRHHRH</sequence>
<dbReference type="Pfam" id="PF24800">
    <property type="entry name" value="DUF7702"/>
    <property type="match status" value="1"/>
</dbReference>
<gene>
    <name evidence="3" type="ORF">GGU10DRAFT_386716</name>
</gene>
<feature type="transmembrane region" description="Helical" evidence="1">
    <location>
        <begin position="174"/>
        <end position="193"/>
    </location>
</feature>